<accession>A0A934TY36</accession>
<dbReference type="EMBL" id="JAEQMG010000010">
    <property type="protein sequence ID" value="MBK6087161.1"/>
    <property type="molecule type" value="Genomic_DNA"/>
</dbReference>
<reference evidence="8" key="1">
    <citation type="submission" date="2021-01" db="EMBL/GenBank/DDBJ databases">
        <title>Genome public.</title>
        <authorList>
            <person name="Liu C."/>
            <person name="Sun Q."/>
        </authorList>
    </citation>
    <scope>NUCLEOTIDE SEQUENCE</scope>
    <source>
        <strain evidence="8">M6</strain>
    </source>
</reference>
<dbReference type="Proteomes" id="UP000633365">
    <property type="component" value="Unassembled WGS sequence"/>
</dbReference>
<gene>
    <name evidence="8" type="ORF">JKK62_00560</name>
</gene>
<comment type="subcellular location">
    <subcellularLocation>
        <location evidence="1">Membrane</location>
        <topology evidence="1">Multi-pass membrane protein</topology>
    </subcellularLocation>
</comment>
<evidence type="ECO:0000256" key="5">
    <source>
        <dbReference type="ARBA" id="ARBA00023136"/>
    </source>
</evidence>
<proteinExistence type="inferred from homology"/>
<evidence type="ECO:0000259" key="7">
    <source>
        <dbReference type="Pfam" id="PF04138"/>
    </source>
</evidence>
<keyword evidence="9" id="KW-1185">Reference proteome</keyword>
<dbReference type="AlphaFoldDB" id="A0A934TY36"/>
<keyword evidence="4 6" id="KW-1133">Transmembrane helix</keyword>
<dbReference type="Pfam" id="PF04138">
    <property type="entry name" value="GtrA_DPMS_TM"/>
    <property type="match status" value="1"/>
</dbReference>
<protein>
    <submittedName>
        <fullName evidence="8">GtrA family protein</fullName>
    </submittedName>
</protein>
<dbReference type="InterPro" id="IPR051401">
    <property type="entry name" value="GtrA_CellWall_Glycosyl"/>
</dbReference>
<keyword evidence="5 6" id="KW-0472">Membrane</keyword>
<dbReference type="PANTHER" id="PTHR38459">
    <property type="entry name" value="PROPHAGE BACTOPRENOL-LINKED GLUCOSE TRANSLOCASE HOMOLOG"/>
    <property type="match status" value="1"/>
</dbReference>
<evidence type="ECO:0000256" key="2">
    <source>
        <dbReference type="ARBA" id="ARBA00009399"/>
    </source>
</evidence>
<dbReference type="InterPro" id="IPR007267">
    <property type="entry name" value="GtrA_DPMS_TM"/>
</dbReference>
<evidence type="ECO:0000313" key="8">
    <source>
        <dbReference type="EMBL" id="MBK6087161.1"/>
    </source>
</evidence>
<evidence type="ECO:0000256" key="6">
    <source>
        <dbReference type="SAM" id="Phobius"/>
    </source>
</evidence>
<sequence length="160" mass="18614">MNNKKKELIRTIKFVLFSASAGIIQIVSFTLLTEFSGLSYWPCYLISLVLSVLYNFTINRKFTFHSAANVPIAMLKVFIYYLIFTPLSTIGGNFLVETLGWNDYLVEILSMLLNFITEFLFTRFVVYGKQVDNDKKYIEKEAQRAKKKLEQNHEELNKQA</sequence>
<feature type="transmembrane region" description="Helical" evidence="6">
    <location>
        <begin position="77"/>
        <end position="96"/>
    </location>
</feature>
<keyword evidence="3 6" id="KW-0812">Transmembrane</keyword>
<dbReference type="GO" id="GO:0000271">
    <property type="term" value="P:polysaccharide biosynthetic process"/>
    <property type="evidence" value="ECO:0007669"/>
    <property type="project" value="InterPro"/>
</dbReference>
<organism evidence="8 9">
    <name type="scientific">Ruminococcus difficilis</name>
    <dbReference type="NCBI Taxonomy" id="2763069"/>
    <lineage>
        <taxon>Bacteria</taxon>
        <taxon>Bacillati</taxon>
        <taxon>Bacillota</taxon>
        <taxon>Clostridia</taxon>
        <taxon>Eubacteriales</taxon>
        <taxon>Oscillospiraceae</taxon>
        <taxon>Ruminococcus</taxon>
    </lineage>
</organism>
<dbReference type="RefSeq" id="WP_186833617.1">
    <property type="nucleotide sequence ID" value="NZ_JAEQMG010000010.1"/>
</dbReference>
<evidence type="ECO:0000256" key="3">
    <source>
        <dbReference type="ARBA" id="ARBA00022692"/>
    </source>
</evidence>
<evidence type="ECO:0000256" key="1">
    <source>
        <dbReference type="ARBA" id="ARBA00004141"/>
    </source>
</evidence>
<evidence type="ECO:0000313" key="9">
    <source>
        <dbReference type="Proteomes" id="UP000633365"/>
    </source>
</evidence>
<evidence type="ECO:0000256" key="4">
    <source>
        <dbReference type="ARBA" id="ARBA00022989"/>
    </source>
</evidence>
<dbReference type="GO" id="GO:0005886">
    <property type="term" value="C:plasma membrane"/>
    <property type="evidence" value="ECO:0007669"/>
    <property type="project" value="TreeGrafter"/>
</dbReference>
<feature type="transmembrane region" description="Helical" evidence="6">
    <location>
        <begin position="108"/>
        <end position="126"/>
    </location>
</feature>
<dbReference type="PANTHER" id="PTHR38459:SF1">
    <property type="entry name" value="PROPHAGE BACTOPRENOL-LINKED GLUCOSE TRANSLOCASE HOMOLOG"/>
    <property type="match status" value="1"/>
</dbReference>
<feature type="domain" description="GtrA/DPMS transmembrane" evidence="7">
    <location>
        <begin position="13"/>
        <end position="126"/>
    </location>
</feature>
<comment type="similarity">
    <text evidence="2">Belongs to the GtrA family.</text>
</comment>
<name>A0A934TY36_9FIRM</name>
<feature type="transmembrane region" description="Helical" evidence="6">
    <location>
        <begin position="12"/>
        <end position="32"/>
    </location>
</feature>
<comment type="caution">
    <text evidence="8">The sequence shown here is derived from an EMBL/GenBank/DDBJ whole genome shotgun (WGS) entry which is preliminary data.</text>
</comment>
<feature type="transmembrane region" description="Helical" evidence="6">
    <location>
        <begin position="38"/>
        <end position="56"/>
    </location>
</feature>